<keyword evidence="2" id="KW-0813">Transport</keyword>
<name>A0A4Q9B5G9_9DEIN</name>
<evidence type="ECO:0000256" key="2">
    <source>
        <dbReference type="PIRNR" id="PIRNR039026"/>
    </source>
</evidence>
<evidence type="ECO:0000313" key="7">
    <source>
        <dbReference type="Proteomes" id="UP000292858"/>
    </source>
</evidence>
<evidence type="ECO:0000256" key="4">
    <source>
        <dbReference type="PIRSR" id="PIRSR039026-2"/>
    </source>
</evidence>
<dbReference type="EMBL" id="SIJL01000005">
    <property type="protein sequence ID" value="TBH20846.1"/>
    <property type="molecule type" value="Genomic_DNA"/>
</dbReference>
<reference evidence="6 7" key="1">
    <citation type="submission" date="2019-02" db="EMBL/GenBank/DDBJ databases">
        <title>Thermus sp. a novel from hot spring.</title>
        <authorList>
            <person name="Zhao Z."/>
        </authorList>
    </citation>
    <scope>NUCLEOTIDE SEQUENCE [LARGE SCALE GENOMIC DNA]</scope>
    <source>
        <strain evidence="6 7">CFH 72773T</strain>
    </source>
</reference>
<dbReference type="CDD" id="cd13682">
    <property type="entry name" value="PBP2_TRAP_alpha-ketoacid"/>
    <property type="match status" value="1"/>
</dbReference>
<keyword evidence="7" id="KW-1185">Reference proteome</keyword>
<comment type="similarity">
    <text evidence="2">Belongs to the bacterial solute-binding protein 7 family.</text>
</comment>
<dbReference type="GO" id="GO:0031317">
    <property type="term" value="C:tripartite ATP-independent periplasmic transporter complex"/>
    <property type="evidence" value="ECO:0007669"/>
    <property type="project" value="InterPro"/>
</dbReference>
<comment type="subunit">
    <text evidence="2">Homodimer.</text>
</comment>
<dbReference type="GO" id="GO:0015849">
    <property type="term" value="P:organic acid transport"/>
    <property type="evidence" value="ECO:0007669"/>
    <property type="project" value="InterPro"/>
</dbReference>
<keyword evidence="2" id="KW-0574">Periplasm</keyword>
<evidence type="ECO:0000313" key="6">
    <source>
        <dbReference type="EMBL" id="TBH20846.1"/>
    </source>
</evidence>
<dbReference type="InterPro" id="IPR026289">
    <property type="entry name" value="SBP_TakP-like"/>
</dbReference>
<sequence length="359" mass="40308">MDRRGFLKKAGIGVAASAAFGPVFAQATPTVRWRLASSFPRSLDTIYGAAELFAERVSALTGGRFQIRPHQAGEIVPGLQVMDAVQAGTVEIGHTASYYYVGKAQVLAFDTSVPFGLTARQQNAWMYFGGGIELFRPIFADFGIIQFPGGNTGAQMGGWFRREIRTVADLRGLKMRIPGPGGQVMSRLGVVPQVLAGGDIYPALERGVVDAAEWVGPYDDEKLGFHRVARFYYYPGWHEPGPMLSFYINLREWGRLPREYQQAVEVAAAEANQWMLAKYDQVNTQALQRLVRAGVQLRRWSAEIMRAAQQAAFAWYEEEAARDATYRRVYTAWRNFRQEQYRWFNVAELGYASYAFPNP</sequence>
<dbReference type="Pfam" id="PF03480">
    <property type="entry name" value="DctP"/>
    <property type="match status" value="1"/>
</dbReference>
<feature type="binding site" evidence="4">
    <location>
        <position position="239"/>
    </location>
    <ligand>
        <name>substrate</name>
    </ligand>
</feature>
<gene>
    <name evidence="6" type="ORF">ETP66_05385</name>
</gene>
<dbReference type="Gene3D" id="3.40.190.10">
    <property type="entry name" value="Periplasmic binding protein-like II"/>
    <property type="match status" value="1"/>
</dbReference>
<dbReference type="PANTHER" id="PTHR33376">
    <property type="match status" value="1"/>
</dbReference>
<comment type="subcellular location">
    <subcellularLocation>
        <location evidence="2">Periplasm</location>
    </subcellularLocation>
</comment>
<dbReference type="NCBIfam" id="NF037995">
    <property type="entry name" value="TRAP_S1"/>
    <property type="match status" value="1"/>
</dbReference>
<evidence type="ECO:0000256" key="5">
    <source>
        <dbReference type="SAM" id="SignalP"/>
    </source>
</evidence>
<dbReference type="InterPro" id="IPR019546">
    <property type="entry name" value="TAT_signal_bac_arc"/>
</dbReference>
<feature type="binding site" evidence="4">
    <location>
        <position position="214"/>
    </location>
    <ligand>
        <name>Na(+)</name>
        <dbReference type="ChEBI" id="CHEBI:29101"/>
    </ligand>
</feature>
<dbReference type="Proteomes" id="UP000292858">
    <property type="component" value="Unassembled WGS sequence"/>
</dbReference>
<feature type="chain" id="PRO_5020620842" description="Extracytoplasmic solute receptor protein" evidence="5">
    <location>
        <begin position="26"/>
        <end position="359"/>
    </location>
</feature>
<evidence type="ECO:0000256" key="3">
    <source>
        <dbReference type="PIRSR" id="PIRSR039026-1"/>
    </source>
</evidence>
<dbReference type="InterPro" id="IPR018389">
    <property type="entry name" value="DctP_fam"/>
</dbReference>
<comment type="function">
    <text evidence="2">Part of the tripartite ATP-independent periplasmic (TRAP) transport system.</text>
</comment>
<dbReference type="OrthoDB" id="9780733at2"/>
<dbReference type="GO" id="GO:0043177">
    <property type="term" value="F:organic acid binding"/>
    <property type="evidence" value="ECO:0007669"/>
    <property type="project" value="InterPro"/>
</dbReference>
<comment type="caution">
    <text evidence="6">The sequence shown here is derived from an EMBL/GenBank/DDBJ whole genome shotgun (WGS) entry which is preliminary data.</text>
</comment>
<dbReference type="RefSeq" id="WP_130841335.1">
    <property type="nucleotide sequence ID" value="NZ_SIJL01000005.1"/>
</dbReference>
<keyword evidence="1 5" id="KW-0732">Signal</keyword>
<accession>A0A4Q9B5G9</accession>
<dbReference type="InterPro" id="IPR041722">
    <property type="entry name" value="TakP/all3028"/>
</dbReference>
<keyword evidence="2 4" id="KW-0479">Metal-binding</keyword>
<organism evidence="6 7">
    <name type="scientific">Thermus thermamylovorans</name>
    <dbReference type="NCBI Taxonomy" id="2509362"/>
    <lineage>
        <taxon>Bacteria</taxon>
        <taxon>Thermotogati</taxon>
        <taxon>Deinococcota</taxon>
        <taxon>Deinococci</taxon>
        <taxon>Thermales</taxon>
        <taxon>Thermaceae</taxon>
        <taxon>Thermus</taxon>
    </lineage>
</organism>
<dbReference type="Gene3D" id="3.40.190.170">
    <property type="entry name" value="Bacterial extracellular solute-binding protein, family 7"/>
    <property type="match status" value="1"/>
</dbReference>
<dbReference type="GO" id="GO:0055085">
    <property type="term" value="P:transmembrane transport"/>
    <property type="evidence" value="ECO:0007669"/>
    <property type="project" value="InterPro"/>
</dbReference>
<feature type="signal peptide" evidence="5">
    <location>
        <begin position="1"/>
        <end position="25"/>
    </location>
</feature>
<evidence type="ECO:0000256" key="1">
    <source>
        <dbReference type="ARBA" id="ARBA00022729"/>
    </source>
</evidence>
<feature type="binding site" evidence="3">
    <location>
        <position position="155"/>
    </location>
    <ligand>
        <name>substrate</name>
    </ligand>
</feature>
<dbReference type="AlphaFoldDB" id="A0A4Q9B5G9"/>
<dbReference type="PIRSF" id="PIRSF039026">
    <property type="entry name" value="SiaP"/>
    <property type="match status" value="1"/>
</dbReference>
<dbReference type="NCBIfam" id="TIGR01409">
    <property type="entry name" value="TAT_signal_seq"/>
    <property type="match status" value="1"/>
</dbReference>
<feature type="binding site" evidence="3">
    <location>
        <position position="176"/>
    </location>
    <ligand>
        <name>substrate</name>
    </ligand>
</feature>
<dbReference type="GO" id="GO:0046872">
    <property type="term" value="F:metal ion binding"/>
    <property type="evidence" value="ECO:0007669"/>
    <property type="project" value="UniProtKB-KW"/>
</dbReference>
<dbReference type="InterPro" id="IPR006311">
    <property type="entry name" value="TAT_signal"/>
</dbReference>
<dbReference type="SUPFAM" id="SSF53850">
    <property type="entry name" value="Periplasmic binding protein-like II"/>
    <property type="match status" value="1"/>
</dbReference>
<feature type="binding site" evidence="4">
    <location>
        <position position="213"/>
    </location>
    <ligand>
        <name>substrate</name>
    </ligand>
</feature>
<protein>
    <recommendedName>
        <fullName evidence="2">Extracytoplasmic solute receptor protein</fullName>
    </recommendedName>
    <alternativeName>
        <fullName evidence="2">TRAP transporter</fullName>
    </alternativeName>
</protein>
<proteinExistence type="inferred from homology"/>
<dbReference type="PANTHER" id="PTHR33376:SF5">
    <property type="entry name" value="EXTRACYTOPLASMIC SOLUTE RECEPTOR PROTEIN"/>
    <property type="match status" value="1"/>
</dbReference>
<dbReference type="GO" id="GO:0042597">
    <property type="term" value="C:periplasmic space"/>
    <property type="evidence" value="ECO:0007669"/>
    <property type="project" value="UniProtKB-SubCell"/>
</dbReference>
<dbReference type="PROSITE" id="PS51318">
    <property type="entry name" value="TAT"/>
    <property type="match status" value="1"/>
</dbReference>
<dbReference type="InterPro" id="IPR038404">
    <property type="entry name" value="TRAP_DctP_sf"/>
</dbReference>